<dbReference type="AlphaFoldDB" id="A0A645GBR8"/>
<sequence>MRNQGRRSAGRGEVDRSVAFHGVDHRRVARALADHAAQAAVGDQARRIGVHPAAGGRTGAADRAARHGGAGADEIDRLIPQSAGEFLPFVEQGDEPFVRLVAPGPDHAGEQDAVSRLQAPRRCFIDRSGQFDRVHKLTSAWRAAWQLRLIATGRLAM</sequence>
<comment type="caution">
    <text evidence="1">The sequence shown here is derived from an EMBL/GenBank/DDBJ whole genome shotgun (WGS) entry which is preliminary data.</text>
</comment>
<accession>A0A645GBR8</accession>
<gene>
    <name evidence="1" type="ORF">SDC9_171766</name>
</gene>
<evidence type="ECO:0000313" key="1">
    <source>
        <dbReference type="EMBL" id="MPN24368.1"/>
    </source>
</evidence>
<protein>
    <submittedName>
        <fullName evidence="1">Uncharacterized protein</fullName>
    </submittedName>
</protein>
<reference evidence="1" key="1">
    <citation type="submission" date="2019-08" db="EMBL/GenBank/DDBJ databases">
        <authorList>
            <person name="Kucharzyk K."/>
            <person name="Murdoch R.W."/>
            <person name="Higgins S."/>
            <person name="Loffler F."/>
        </authorList>
    </citation>
    <scope>NUCLEOTIDE SEQUENCE</scope>
</reference>
<name>A0A645GBR8_9ZZZZ</name>
<organism evidence="1">
    <name type="scientific">bioreactor metagenome</name>
    <dbReference type="NCBI Taxonomy" id="1076179"/>
    <lineage>
        <taxon>unclassified sequences</taxon>
        <taxon>metagenomes</taxon>
        <taxon>ecological metagenomes</taxon>
    </lineage>
</organism>
<proteinExistence type="predicted"/>
<dbReference type="EMBL" id="VSSQ01073200">
    <property type="protein sequence ID" value="MPN24368.1"/>
    <property type="molecule type" value="Genomic_DNA"/>
</dbReference>